<sequence length="269" mass="30272">MIAGELSGKKPSKAVNLVSMIIFANGEDLHVHDASISLIKQLLMLRIPILYEEILYQILKNEIVADMEVMITHSLYYWCNEHPERLKLSDEEIKQIWGSRMQSDQGEVKMSPPVGHSTDSSESGLIINEPERCLTQVCENENETSLLEDMEMEIETNNRKAEIETVTTKNIQGQQFEYVIEEGQGECGLSENDDDGPFEIIDLGDGQKFDVESATGRSWSDGMSVLSYLVPKALACSGVESASLDENLRRHFNSIIEELINQIPDSHYT</sequence>
<proteinExistence type="predicted"/>
<protein>
    <submittedName>
        <fullName evidence="2">Uncharacterized protein</fullName>
    </submittedName>
</protein>
<keyword evidence="3" id="KW-1185">Reference proteome</keyword>
<feature type="region of interest" description="Disordered" evidence="1">
    <location>
        <begin position="101"/>
        <end position="123"/>
    </location>
</feature>
<gene>
    <name evidence="2" type="ORF">KIN20_003960</name>
</gene>
<organism evidence="2 3">
    <name type="scientific">Parelaphostrongylus tenuis</name>
    <name type="common">Meningeal worm</name>
    <dbReference type="NCBI Taxonomy" id="148309"/>
    <lineage>
        <taxon>Eukaryota</taxon>
        <taxon>Metazoa</taxon>
        <taxon>Ecdysozoa</taxon>
        <taxon>Nematoda</taxon>
        <taxon>Chromadorea</taxon>
        <taxon>Rhabditida</taxon>
        <taxon>Rhabditina</taxon>
        <taxon>Rhabditomorpha</taxon>
        <taxon>Strongyloidea</taxon>
        <taxon>Metastrongylidae</taxon>
        <taxon>Parelaphostrongylus</taxon>
    </lineage>
</organism>
<dbReference type="AlphaFoldDB" id="A0AAD5LY34"/>
<evidence type="ECO:0000256" key="1">
    <source>
        <dbReference type="SAM" id="MobiDB-lite"/>
    </source>
</evidence>
<accession>A0AAD5LY34</accession>
<reference evidence="2" key="1">
    <citation type="submission" date="2021-06" db="EMBL/GenBank/DDBJ databases">
        <title>Parelaphostrongylus tenuis whole genome reference sequence.</title>
        <authorList>
            <person name="Garwood T.J."/>
            <person name="Larsen P.A."/>
            <person name="Fountain-Jones N.M."/>
            <person name="Garbe J.R."/>
            <person name="Macchietto M.G."/>
            <person name="Kania S.A."/>
            <person name="Gerhold R.W."/>
            <person name="Richards J.E."/>
            <person name="Wolf T.M."/>
        </authorList>
    </citation>
    <scope>NUCLEOTIDE SEQUENCE</scope>
    <source>
        <strain evidence="2">MNPRO001-30</strain>
        <tissue evidence="2">Meninges</tissue>
    </source>
</reference>
<name>A0AAD5LY34_PARTN</name>
<dbReference type="Proteomes" id="UP001196413">
    <property type="component" value="Unassembled WGS sequence"/>
</dbReference>
<dbReference type="EMBL" id="JAHQIW010000527">
    <property type="protein sequence ID" value="KAJ1348615.1"/>
    <property type="molecule type" value="Genomic_DNA"/>
</dbReference>
<evidence type="ECO:0000313" key="2">
    <source>
        <dbReference type="EMBL" id="KAJ1348615.1"/>
    </source>
</evidence>
<evidence type="ECO:0000313" key="3">
    <source>
        <dbReference type="Proteomes" id="UP001196413"/>
    </source>
</evidence>
<comment type="caution">
    <text evidence="2">The sequence shown here is derived from an EMBL/GenBank/DDBJ whole genome shotgun (WGS) entry which is preliminary data.</text>
</comment>